<keyword evidence="4" id="KW-1185">Reference proteome</keyword>
<evidence type="ECO:0000256" key="2">
    <source>
        <dbReference type="SAM" id="SignalP"/>
    </source>
</evidence>
<dbReference type="EMBL" id="JAFEKC020000002">
    <property type="protein sequence ID" value="KAK0516194.1"/>
    <property type="molecule type" value="Genomic_DNA"/>
</dbReference>
<sequence>MGIVVHSFAILYLLSSLVSKEVLSSAVYVSPYTSPTGVSSHFPTSALGTSAGNLSALAYASTRDQYQNKSALPNTASITGPCRYLEQSYAGGDCVAIAGTVDVYYWPEPDADTSCLSIIGEATTPLLQDATITTSSLSGTGWTTVTYWGCTAQTGFYQGSYLTTAQMATIDGLSFKSFRINPWSEPCGGPASASASTSLSFHSLQGRGYSLAVAPNVTKIGDLNPITVTSGGFTFTSPSIYANFHDITVEVGGEDSNTGYVVCSIIPVSMLTFSPGELSTIQGGIHDRIDELGYGPYDNRPLPPQPYNFSDLPCPPQEVMEANWYMPEPGVPYQPSIFMPQQLSNINPVFGSCEVFLFTGYGPPRTLAPATAMAPIITPHNPQSSAPAAAPSPTQDPGPAKTAAAAEDSSASTVVDDPSPPQTQGPSLPEQTGVLAKDPGLSWSVGDPVSDDNPQPYPSGNNEEPGQGSVPSPGAQDGLSSNPDGDNEPESANIGVTSIGDPVESSDNTRDPQNYAIAIGSQKPGSATTVNGRVAEPLVNGISIAGFTVTPDAAPITADGTRIFLGSSALVVGSVSVDIVLPPVSLTPSQATEINGQLIRPLTNGLSIAGQTLTPGAAPITISGTPISLGPSSLIIGSSSIAITLPRQSLIPGQVTTIDGQVIQPLTNGAISIDGTTLTPGAPPITVSGTPISLGSAALFIGSSTVSLDSEVPEQFVTTVAGQAITADPTAVEVGSLTLTPGGPGTSISGTLVSLNSDGELIVGTRMIPLETMAGGLGGLIMGGLGPGRPYATSLAGLGNVSGSGNGTATGNGVQAFEGRGKSSKSSSLWKPMMAILFATLVCLF</sequence>
<dbReference type="AlphaFoldDB" id="A0AA39V7E6"/>
<protein>
    <submittedName>
        <fullName evidence="3">Uncharacterized protein</fullName>
    </submittedName>
</protein>
<proteinExistence type="predicted"/>
<feature type="compositionally biased region" description="Low complexity" evidence="1">
    <location>
        <begin position="376"/>
        <end position="393"/>
    </location>
</feature>
<feature type="chain" id="PRO_5041335605" evidence="2">
    <location>
        <begin position="25"/>
        <end position="845"/>
    </location>
</feature>
<comment type="caution">
    <text evidence="3">The sequence shown here is derived from an EMBL/GenBank/DDBJ whole genome shotgun (WGS) entry which is preliminary data.</text>
</comment>
<feature type="region of interest" description="Disordered" evidence="1">
    <location>
        <begin position="376"/>
        <end position="512"/>
    </location>
</feature>
<accession>A0AA39V7E6</accession>
<evidence type="ECO:0000256" key="1">
    <source>
        <dbReference type="SAM" id="MobiDB-lite"/>
    </source>
</evidence>
<evidence type="ECO:0000313" key="3">
    <source>
        <dbReference type="EMBL" id="KAK0516194.1"/>
    </source>
</evidence>
<feature type="signal peptide" evidence="2">
    <location>
        <begin position="1"/>
        <end position="24"/>
    </location>
</feature>
<dbReference type="Proteomes" id="UP001166286">
    <property type="component" value="Unassembled WGS sequence"/>
</dbReference>
<reference evidence="3" key="1">
    <citation type="submission" date="2023-03" db="EMBL/GenBank/DDBJ databases">
        <title>Complete genome of Cladonia borealis.</title>
        <authorList>
            <person name="Park H."/>
        </authorList>
    </citation>
    <scope>NUCLEOTIDE SEQUENCE</scope>
    <source>
        <strain evidence="3">ANT050790</strain>
    </source>
</reference>
<keyword evidence="2" id="KW-0732">Signal</keyword>
<gene>
    <name evidence="3" type="ORF">JMJ35_000797</name>
</gene>
<evidence type="ECO:0000313" key="4">
    <source>
        <dbReference type="Proteomes" id="UP001166286"/>
    </source>
</evidence>
<organism evidence="3 4">
    <name type="scientific">Cladonia borealis</name>
    <dbReference type="NCBI Taxonomy" id="184061"/>
    <lineage>
        <taxon>Eukaryota</taxon>
        <taxon>Fungi</taxon>
        <taxon>Dikarya</taxon>
        <taxon>Ascomycota</taxon>
        <taxon>Pezizomycotina</taxon>
        <taxon>Lecanoromycetes</taxon>
        <taxon>OSLEUM clade</taxon>
        <taxon>Lecanoromycetidae</taxon>
        <taxon>Lecanorales</taxon>
        <taxon>Lecanorineae</taxon>
        <taxon>Cladoniaceae</taxon>
        <taxon>Cladonia</taxon>
    </lineage>
</organism>
<feature type="compositionally biased region" description="Low complexity" evidence="1">
    <location>
        <begin position="400"/>
        <end position="417"/>
    </location>
</feature>
<name>A0AA39V7E6_9LECA</name>